<gene>
    <name evidence="5" type="ORF">K8U81_13185</name>
</gene>
<keyword evidence="1 2" id="KW-0238">DNA-binding</keyword>
<evidence type="ECO:0000256" key="2">
    <source>
        <dbReference type="PROSITE-ProRule" id="PRU01091"/>
    </source>
</evidence>
<keyword evidence="3" id="KW-0732">Signal</keyword>
<dbReference type="AlphaFoldDB" id="A0A921K4E8"/>
<dbReference type="InterPro" id="IPR016032">
    <property type="entry name" value="Sig_transdc_resp-reg_C-effctor"/>
</dbReference>
<protein>
    <submittedName>
        <fullName evidence="5">Winged helix-turn-helix domain-containing protein</fullName>
    </submittedName>
</protein>
<dbReference type="SUPFAM" id="SSF46894">
    <property type="entry name" value="C-terminal effector domain of the bipartite response regulators"/>
    <property type="match status" value="1"/>
</dbReference>
<feature type="chain" id="PRO_5037548505" evidence="3">
    <location>
        <begin position="22"/>
        <end position="279"/>
    </location>
</feature>
<dbReference type="Proteomes" id="UP000718012">
    <property type="component" value="Unassembled WGS sequence"/>
</dbReference>
<feature type="signal peptide" evidence="3">
    <location>
        <begin position="1"/>
        <end position="21"/>
    </location>
</feature>
<accession>A0A921K4E8</accession>
<organism evidence="5 6">
    <name type="scientific">Phocaeicola coprocola</name>
    <dbReference type="NCBI Taxonomy" id="310298"/>
    <lineage>
        <taxon>Bacteria</taxon>
        <taxon>Pseudomonadati</taxon>
        <taxon>Bacteroidota</taxon>
        <taxon>Bacteroidia</taxon>
        <taxon>Bacteroidales</taxon>
        <taxon>Bacteroidaceae</taxon>
        <taxon>Phocaeicola</taxon>
    </lineage>
</organism>
<dbReference type="GO" id="GO:0003677">
    <property type="term" value="F:DNA binding"/>
    <property type="evidence" value="ECO:0007669"/>
    <property type="project" value="UniProtKB-UniRule"/>
</dbReference>
<dbReference type="PROSITE" id="PS51755">
    <property type="entry name" value="OMPR_PHOB"/>
    <property type="match status" value="1"/>
</dbReference>
<evidence type="ECO:0000259" key="4">
    <source>
        <dbReference type="PROSITE" id="PS51755"/>
    </source>
</evidence>
<feature type="DNA-binding region" description="OmpR/PhoB-type" evidence="2">
    <location>
        <begin position="179"/>
        <end position="276"/>
    </location>
</feature>
<reference evidence="5" key="1">
    <citation type="journal article" date="2021" name="PeerJ">
        <title>Extensive microbial diversity within the chicken gut microbiome revealed by metagenomics and culture.</title>
        <authorList>
            <person name="Gilroy R."/>
            <person name="Ravi A."/>
            <person name="Getino M."/>
            <person name="Pursley I."/>
            <person name="Horton D.L."/>
            <person name="Alikhan N.F."/>
            <person name="Baker D."/>
            <person name="Gharbi K."/>
            <person name="Hall N."/>
            <person name="Watson M."/>
            <person name="Adriaenssens E.M."/>
            <person name="Foster-Nyarko E."/>
            <person name="Jarju S."/>
            <person name="Secka A."/>
            <person name="Antonio M."/>
            <person name="Oren A."/>
            <person name="Chaudhuri R.R."/>
            <person name="La Ragione R."/>
            <person name="Hildebrand F."/>
            <person name="Pallen M.J."/>
        </authorList>
    </citation>
    <scope>NUCLEOTIDE SEQUENCE</scope>
    <source>
        <strain evidence="5">CHK165-8395</strain>
    </source>
</reference>
<dbReference type="SMART" id="SM00862">
    <property type="entry name" value="Trans_reg_C"/>
    <property type="match status" value="1"/>
</dbReference>
<evidence type="ECO:0000313" key="6">
    <source>
        <dbReference type="Proteomes" id="UP000718012"/>
    </source>
</evidence>
<evidence type="ECO:0000256" key="1">
    <source>
        <dbReference type="ARBA" id="ARBA00023125"/>
    </source>
</evidence>
<dbReference type="GO" id="GO:0000160">
    <property type="term" value="P:phosphorelay signal transduction system"/>
    <property type="evidence" value="ECO:0007669"/>
    <property type="project" value="InterPro"/>
</dbReference>
<evidence type="ECO:0000313" key="5">
    <source>
        <dbReference type="EMBL" id="HJF09115.1"/>
    </source>
</evidence>
<dbReference type="EMBL" id="DYXD01000278">
    <property type="protein sequence ID" value="HJF09115.1"/>
    <property type="molecule type" value="Genomic_DNA"/>
</dbReference>
<reference evidence="5" key="2">
    <citation type="submission" date="2021-09" db="EMBL/GenBank/DDBJ databases">
        <authorList>
            <person name="Gilroy R."/>
        </authorList>
    </citation>
    <scope>NUCLEOTIDE SEQUENCE</scope>
    <source>
        <strain evidence="5">CHK165-8395</strain>
    </source>
</reference>
<comment type="caution">
    <text evidence="5">The sequence shown here is derived from an EMBL/GenBank/DDBJ whole genome shotgun (WGS) entry which is preliminary data.</text>
</comment>
<sequence>MNCKLLSVAVFLTLMLTSLLAGRHNYCKARNEITADLNQALAQTLKERKDYIITQDTIRVYKQLRKTSGGQVLIAVSDERFCRYLKDKRLQQAAFITFDVVDNDFQDNSLDEQAVCSDTLIVKDKHAGETLALKGYARLSVASILGMSDQRIPAACMISAFLWAMLSWLYLRKKQEEPEVVTGFGGLVYSEVDQRFYTAAHTPIRFTPMQQQLMLLFWNAPSHSLTKEDICAALWPKKEDANDTLYTLIRRLKPIVEEHTNLKIVADRGRNYSLEINKI</sequence>
<dbReference type="InterPro" id="IPR036388">
    <property type="entry name" value="WH-like_DNA-bd_sf"/>
</dbReference>
<dbReference type="Pfam" id="PF00486">
    <property type="entry name" value="Trans_reg_C"/>
    <property type="match status" value="1"/>
</dbReference>
<dbReference type="GO" id="GO:0006355">
    <property type="term" value="P:regulation of DNA-templated transcription"/>
    <property type="evidence" value="ECO:0007669"/>
    <property type="project" value="InterPro"/>
</dbReference>
<evidence type="ECO:0000256" key="3">
    <source>
        <dbReference type="SAM" id="SignalP"/>
    </source>
</evidence>
<dbReference type="Gene3D" id="1.10.10.10">
    <property type="entry name" value="Winged helix-like DNA-binding domain superfamily/Winged helix DNA-binding domain"/>
    <property type="match status" value="1"/>
</dbReference>
<name>A0A921K4E8_9BACT</name>
<feature type="domain" description="OmpR/PhoB-type" evidence="4">
    <location>
        <begin position="179"/>
        <end position="276"/>
    </location>
</feature>
<dbReference type="InterPro" id="IPR001867">
    <property type="entry name" value="OmpR/PhoB-type_DNA-bd"/>
</dbReference>
<proteinExistence type="predicted"/>